<dbReference type="EMBL" id="CP011114">
    <property type="protein sequence ID" value="AKG34695.1"/>
    <property type="molecule type" value="Genomic_DNA"/>
</dbReference>
<dbReference type="RefSeq" id="WP_025695876.1">
    <property type="nucleotide sequence ID" value="NZ_ASQQ01000397.1"/>
</dbReference>
<dbReference type="PANTHER" id="PTHR34595">
    <property type="entry name" value="BLR5612 PROTEIN"/>
    <property type="match status" value="1"/>
</dbReference>
<accession>A0A0F7CII7</accession>
<reference evidence="2 3" key="2">
    <citation type="journal article" date="2016" name="Genome Announc.">
        <title>Genome Sequence of a Gram-Positive Diazotroph, Paenibacillus durus Type Strain ATCC 35681.</title>
        <authorList>
            <person name="Halim M.A."/>
            <person name="Rahman A.Y."/>
            <person name="Sim K.S."/>
            <person name="Yam H.C."/>
            <person name="Rahim A.A."/>
            <person name="Ghazali A.H."/>
            <person name="Najimudin N."/>
        </authorList>
    </citation>
    <scope>NUCLEOTIDE SEQUENCE [LARGE SCALE GENOMIC DNA]</scope>
    <source>
        <strain evidence="2 3">ATCC 35681</strain>
    </source>
</reference>
<dbReference type="HOGENOM" id="CLU_071567_0_0_9"/>
<evidence type="ECO:0000259" key="1">
    <source>
        <dbReference type="Pfam" id="PF04168"/>
    </source>
</evidence>
<proteinExistence type="predicted"/>
<dbReference type="InterPro" id="IPR007296">
    <property type="entry name" value="DUF403"/>
</dbReference>
<gene>
    <name evidence="2" type="ORF">VK70_09000</name>
</gene>
<dbReference type="Pfam" id="PF04168">
    <property type="entry name" value="Alpha-E"/>
    <property type="match status" value="1"/>
</dbReference>
<dbReference type="PATRIC" id="fig|1333534.5.peg.1969"/>
<sequence>MLNRNAEALFWIGRYMERAENHARLIDVHYHIQQEEDFREEGHKWSRLIDGIGVRNEYMQQFESFSEQDVLSFITLDLGNANSLFSCVHQARNNLRTLRQQLPSELWDIANSFNLWLGERSVADIMKSPHQFYQQIKERTATFLGAEQSVMLRGNEWRFIESGRFLERAENTVRILQSVTLSCRDKDDTSIYTQMQAVLKSVSGYQAFRRYFADAVSPECILEFLITNIAFPRSIRFASHELEYHLSNIEIDFADGGEGYERVIRQAGKIRAELDYMEKEDMAGDLVDQVLESLKSSCLKLGRTMETAFFRQEGIRI</sequence>
<dbReference type="OrthoDB" id="9803532at2"/>
<name>A0A0F7CII7_PAEDU</name>
<dbReference type="Proteomes" id="UP000034189">
    <property type="component" value="Chromosome"/>
</dbReference>
<evidence type="ECO:0000313" key="3">
    <source>
        <dbReference type="Proteomes" id="UP000034189"/>
    </source>
</evidence>
<organism evidence="2 3">
    <name type="scientific">Paenibacillus durus ATCC 35681</name>
    <dbReference type="NCBI Taxonomy" id="1333534"/>
    <lineage>
        <taxon>Bacteria</taxon>
        <taxon>Bacillati</taxon>
        <taxon>Bacillota</taxon>
        <taxon>Bacilli</taxon>
        <taxon>Bacillales</taxon>
        <taxon>Paenibacillaceae</taxon>
        <taxon>Paenibacillus</taxon>
    </lineage>
</organism>
<protein>
    <recommendedName>
        <fullName evidence="1">DUF403 domain-containing protein</fullName>
    </recommendedName>
</protein>
<evidence type="ECO:0000313" key="2">
    <source>
        <dbReference type="EMBL" id="AKG34695.1"/>
    </source>
</evidence>
<dbReference type="AlphaFoldDB" id="A0A0F7CII7"/>
<feature type="domain" description="DUF403" evidence="1">
    <location>
        <begin position="1"/>
        <end position="310"/>
    </location>
</feature>
<reference evidence="2 3" key="1">
    <citation type="submission" date="2015-03" db="EMBL/GenBank/DDBJ databases">
        <authorList>
            <person name="Abdul Halim M."/>
        </authorList>
    </citation>
    <scope>NUCLEOTIDE SEQUENCE [LARGE SCALE GENOMIC DNA]</scope>
    <source>
        <strain evidence="2 3">ATCC 35681</strain>
    </source>
</reference>
<dbReference type="PANTHER" id="PTHR34595:SF7">
    <property type="entry name" value="SLL1039 PROTEIN"/>
    <property type="match status" value="1"/>
</dbReference>
<dbReference type="InterPro" id="IPR051680">
    <property type="entry name" value="ATP-dep_Glu-Cys_Ligase-2"/>
</dbReference>